<accession>A0A9J7KVY1</accession>
<keyword evidence="4" id="KW-1185">Reference proteome</keyword>
<dbReference type="GO" id="GO:0008270">
    <property type="term" value="F:zinc ion binding"/>
    <property type="evidence" value="ECO:0007669"/>
    <property type="project" value="UniProtKB-KW"/>
</dbReference>
<reference evidence="5" key="2">
    <citation type="submission" date="2025-08" db="UniProtKB">
        <authorList>
            <consortium name="RefSeq"/>
        </authorList>
    </citation>
    <scope>IDENTIFICATION</scope>
    <source>
        <strain evidence="5">S238N-H82</strain>
        <tissue evidence="5">Testes</tissue>
    </source>
</reference>
<dbReference type="InterPro" id="IPR036875">
    <property type="entry name" value="Znf_CCHC_sf"/>
</dbReference>
<dbReference type="GeneID" id="118412651"/>
<evidence type="ECO:0000313" key="4">
    <source>
        <dbReference type="Proteomes" id="UP000001554"/>
    </source>
</evidence>
<dbReference type="Proteomes" id="UP000001554">
    <property type="component" value="Chromosome 3"/>
</dbReference>
<keyword evidence="1" id="KW-0479">Metal-binding</keyword>
<keyword evidence="1" id="KW-0863">Zinc-finger</keyword>
<dbReference type="PROSITE" id="PS50158">
    <property type="entry name" value="ZF_CCHC"/>
    <property type="match status" value="1"/>
</dbReference>
<dbReference type="SUPFAM" id="SSF57756">
    <property type="entry name" value="Retrovirus zinc finger-like domains"/>
    <property type="match status" value="1"/>
</dbReference>
<evidence type="ECO:0000313" key="5">
    <source>
        <dbReference type="RefSeq" id="XP_035671544.1"/>
    </source>
</evidence>
<proteinExistence type="predicted"/>
<reference evidence="4" key="1">
    <citation type="journal article" date="2020" name="Nat. Ecol. Evol.">
        <title>Deeply conserved synteny resolves early events in vertebrate evolution.</title>
        <authorList>
            <person name="Simakov O."/>
            <person name="Marletaz F."/>
            <person name="Yue J.X."/>
            <person name="O'Connell B."/>
            <person name="Jenkins J."/>
            <person name="Brandt A."/>
            <person name="Calef R."/>
            <person name="Tung C.H."/>
            <person name="Huang T.K."/>
            <person name="Schmutz J."/>
            <person name="Satoh N."/>
            <person name="Yu J.K."/>
            <person name="Putnam N.H."/>
            <person name="Green R.E."/>
            <person name="Rokhsar D.S."/>
        </authorList>
    </citation>
    <scope>NUCLEOTIDE SEQUENCE [LARGE SCALE GENOMIC DNA]</scope>
    <source>
        <strain evidence="4">S238N-H82</strain>
    </source>
</reference>
<sequence>MEPEQEVIRQFQTLNIEMEEDQHHQNNQPPPGPPPGVHGQNNQPPPGPPPGVHGQNNQPPPGPPPGVHGQNNQPPPWVHGLNTPWDQANEYNDEQHDYPPPKKRHVTDDTCWSCGGLGHMKWGCPSNKMKRSGARGRGGARGMGRGRRGRRGFGGNTFKFFFN</sequence>
<evidence type="ECO:0000259" key="3">
    <source>
        <dbReference type="PROSITE" id="PS50158"/>
    </source>
</evidence>
<dbReference type="InterPro" id="IPR001878">
    <property type="entry name" value="Znf_CCHC"/>
</dbReference>
<feature type="region of interest" description="Disordered" evidence="2">
    <location>
        <begin position="126"/>
        <end position="156"/>
    </location>
</feature>
<evidence type="ECO:0000256" key="2">
    <source>
        <dbReference type="SAM" id="MobiDB-lite"/>
    </source>
</evidence>
<dbReference type="GO" id="GO:0003676">
    <property type="term" value="F:nucleic acid binding"/>
    <property type="evidence" value="ECO:0007669"/>
    <property type="project" value="InterPro"/>
</dbReference>
<dbReference type="AlphaFoldDB" id="A0A9J7KVY1"/>
<feature type="domain" description="CCHC-type" evidence="3">
    <location>
        <begin position="111"/>
        <end position="126"/>
    </location>
</feature>
<name>A0A9J7KVY1_BRAFL</name>
<dbReference type="RefSeq" id="XP_035671544.1">
    <property type="nucleotide sequence ID" value="XM_035815651.1"/>
</dbReference>
<protein>
    <submittedName>
        <fullName evidence="5">Formin-like protein 20 isoform X2</fullName>
    </submittedName>
</protein>
<feature type="region of interest" description="Disordered" evidence="2">
    <location>
        <begin position="1"/>
        <end position="107"/>
    </location>
</feature>
<gene>
    <name evidence="5" type="primary">LOC118412651</name>
</gene>
<evidence type="ECO:0000256" key="1">
    <source>
        <dbReference type="PROSITE-ProRule" id="PRU00047"/>
    </source>
</evidence>
<organism evidence="4 5">
    <name type="scientific">Branchiostoma floridae</name>
    <name type="common">Florida lancelet</name>
    <name type="synonym">Amphioxus</name>
    <dbReference type="NCBI Taxonomy" id="7739"/>
    <lineage>
        <taxon>Eukaryota</taxon>
        <taxon>Metazoa</taxon>
        <taxon>Chordata</taxon>
        <taxon>Cephalochordata</taxon>
        <taxon>Leptocardii</taxon>
        <taxon>Amphioxiformes</taxon>
        <taxon>Branchiostomatidae</taxon>
        <taxon>Branchiostoma</taxon>
    </lineage>
</organism>
<keyword evidence="1" id="KW-0862">Zinc</keyword>